<dbReference type="PANTHER" id="PTHR47473">
    <property type="entry name" value="BTA1P"/>
    <property type="match status" value="1"/>
</dbReference>
<protein>
    <recommendedName>
        <fullName evidence="2">Methyltransferase domain-containing protein</fullName>
    </recommendedName>
</protein>
<dbReference type="Pfam" id="PF11899">
    <property type="entry name" value="DUF3419"/>
    <property type="match status" value="1"/>
</dbReference>
<proteinExistence type="predicted"/>
<feature type="domain" description="Methyltransferase" evidence="2">
    <location>
        <begin position="104"/>
        <end position="219"/>
    </location>
</feature>
<dbReference type="InterPro" id="IPR025714">
    <property type="entry name" value="Methyltranfer_dom"/>
</dbReference>
<dbReference type="RefSeq" id="XP_046057993.1">
    <property type="nucleotide sequence ID" value="XM_046208209.1"/>
</dbReference>
<dbReference type="OrthoDB" id="10253390at2759"/>
<keyword evidence="1" id="KW-0812">Transmembrane</keyword>
<dbReference type="Pfam" id="PF13847">
    <property type="entry name" value="Methyltransf_31"/>
    <property type="match status" value="1"/>
</dbReference>
<dbReference type="Gene3D" id="3.40.50.150">
    <property type="entry name" value="Vaccinia Virus protein VP39"/>
    <property type="match status" value="1"/>
</dbReference>
<dbReference type="InterPro" id="IPR021829">
    <property type="entry name" value="DUF3419"/>
</dbReference>
<accession>A0A9P8SZW2</accession>
<evidence type="ECO:0000256" key="1">
    <source>
        <dbReference type="SAM" id="Phobius"/>
    </source>
</evidence>
<dbReference type="AlphaFoldDB" id="A0A9P8SZW2"/>
<evidence type="ECO:0000259" key="2">
    <source>
        <dbReference type="Pfam" id="PF13847"/>
    </source>
</evidence>
<keyword evidence="4" id="KW-1185">Reference proteome</keyword>
<organism evidence="3 4">
    <name type="scientific">Ogataea philodendri</name>
    <dbReference type="NCBI Taxonomy" id="1378263"/>
    <lineage>
        <taxon>Eukaryota</taxon>
        <taxon>Fungi</taxon>
        <taxon>Dikarya</taxon>
        <taxon>Ascomycota</taxon>
        <taxon>Saccharomycotina</taxon>
        <taxon>Pichiomycetes</taxon>
        <taxon>Pichiales</taxon>
        <taxon>Pichiaceae</taxon>
        <taxon>Ogataea</taxon>
    </lineage>
</organism>
<sequence>MLEIQSTKEGLALYTFYAIAVGIFTSLLLSVYSENFRVILQFCYHCFIKPFTPSSKSAKNGGAQQDALESFYQAQAKIYDMTRPTLLKGRETSLKLAAAHLSKTKDLVWIDVGGGTGYNIEHMNSILPLMKHFKAVYIIDLSPSLLEVAEKRFQEKGWKNVHCLLADACNFTVPHVPADLITFSYSLSMIPTFHCAVDHIASMIHKNGIICCVDFGVQSNSTSLARVNTLGGMTDRHNPWVFRTFWRIWFEADRVFLDPARRDYLEYRFGTLKSLNLYNKRLGNIPYYIWLGCDKDRSPALLHRVNALATESPYLAPQEIESSVEIAKSKGHEAALESQSRNLPYPSIYYQNDAYRVYYDELRPEYVQFKNQFIYAFTWEDPREDAKILNLSSKDTVLAITSAGDNILAYAALPDPPRRIHGVDLNPCQGHLMELKLAAFKSLKREEIWKMFGLGKIEGFNELLVTKMAPHMSSNAFQYWYAKGEKTFNVDGRGLYDTGFSKWALRMARYVFKICGVTADVDDLCTAKTIEEQKRIWDDKIKPTLFNPIVSKLLIGNPIFLWKALGVPANQAAMMGPSVIKYVVDTLDPVITRSLISSDNYFYYLTLKGRYSETNCPDYLTKTAYKSFSGKNSPIDNVRLHTDYLNDVFARLTKHSLTVAVIMDHMDWFDPEGKEADEEIAALNEALAHGGRVLLRSASTHPWYIKNFQDRGYICHPAGIREPGKSIDRINMYASTWVCTKPPKQRHMSTLQI</sequence>
<gene>
    <name evidence="3" type="ORF">OGAPHI_006876</name>
</gene>
<keyword evidence="1" id="KW-0472">Membrane</keyword>
<reference evidence="3" key="1">
    <citation type="journal article" date="2021" name="Open Biol.">
        <title>Shared evolutionary footprints suggest mitochondrial oxidative damage underlies multiple complex I losses in fungi.</title>
        <authorList>
            <person name="Schikora-Tamarit M.A."/>
            <person name="Marcet-Houben M."/>
            <person name="Nosek J."/>
            <person name="Gabaldon T."/>
        </authorList>
    </citation>
    <scope>NUCLEOTIDE SEQUENCE</scope>
    <source>
        <strain evidence="3">CBS6075</strain>
    </source>
</reference>
<dbReference type="PANTHER" id="PTHR47473:SF1">
    <property type="entry name" value="METHYLTRANSFERASE DOMAIN-CONTAINING PROTEIN"/>
    <property type="match status" value="1"/>
</dbReference>
<dbReference type="CDD" id="cd02440">
    <property type="entry name" value="AdoMet_MTases"/>
    <property type="match status" value="1"/>
</dbReference>
<evidence type="ECO:0000313" key="4">
    <source>
        <dbReference type="Proteomes" id="UP000769157"/>
    </source>
</evidence>
<name>A0A9P8SZW2_9ASCO</name>
<dbReference type="GeneID" id="70238840"/>
<evidence type="ECO:0000313" key="3">
    <source>
        <dbReference type="EMBL" id="KAH3660290.1"/>
    </source>
</evidence>
<dbReference type="Proteomes" id="UP000769157">
    <property type="component" value="Unassembled WGS sequence"/>
</dbReference>
<reference evidence="3" key="2">
    <citation type="submission" date="2021-01" db="EMBL/GenBank/DDBJ databases">
        <authorList>
            <person name="Schikora-Tamarit M.A."/>
        </authorList>
    </citation>
    <scope>NUCLEOTIDE SEQUENCE</scope>
    <source>
        <strain evidence="3">CBS6075</strain>
    </source>
</reference>
<dbReference type="EMBL" id="JAEUBE010000504">
    <property type="protein sequence ID" value="KAH3660290.1"/>
    <property type="molecule type" value="Genomic_DNA"/>
</dbReference>
<dbReference type="SUPFAM" id="SSF53335">
    <property type="entry name" value="S-adenosyl-L-methionine-dependent methyltransferases"/>
    <property type="match status" value="1"/>
</dbReference>
<dbReference type="InterPro" id="IPR029063">
    <property type="entry name" value="SAM-dependent_MTases_sf"/>
</dbReference>
<comment type="caution">
    <text evidence="3">The sequence shown here is derived from an EMBL/GenBank/DDBJ whole genome shotgun (WGS) entry which is preliminary data.</text>
</comment>
<keyword evidence="1" id="KW-1133">Transmembrane helix</keyword>
<feature type="transmembrane region" description="Helical" evidence="1">
    <location>
        <begin position="12"/>
        <end position="32"/>
    </location>
</feature>